<sequence length="240" mass="26267">MEKVIKLSLIISIAINAVLIGLVSTQVEPRLTLFAGKNWTGLNLSLLSQDRSELEPEGFDNMAQSLCAVGTWLFYDLPYYNANETAYMNYLHAPNGTSIYCSNFDSVFSNKTSSIRFVGSPKSITAETLTLYAKTYFQGQSEYFTGDYSSPSLSETVSSLIITGSSPWTVFDRKGYSGTSWCIVPSGSNETTPAFVVDIRSQGIPHGTIRSFKKGCLNSTAVEVNIQKISPGLHRGGILY</sequence>
<dbReference type="AlphaFoldDB" id="A0A8J2LJM7"/>
<name>A0A8J2LJM7_9HEXA</name>
<keyword evidence="1" id="KW-0472">Membrane</keyword>
<comment type="caution">
    <text evidence="2">The sequence shown here is derived from an EMBL/GenBank/DDBJ whole genome shotgun (WGS) entry which is preliminary data.</text>
</comment>
<keyword evidence="1" id="KW-0812">Transmembrane</keyword>
<gene>
    <name evidence="2" type="ORF">AFUS01_LOCUS43455</name>
</gene>
<dbReference type="EMBL" id="CAJVCH010570048">
    <property type="protein sequence ID" value="CAG7833884.1"/>
    <property type="molecule type" value="Genomic_DNA"/>
</dbReference>
<reference evidence="2" key="1">
    <citation type="submission" date="2021-06" db="EMBL/GenBank/DDBJ databases">
        <authorList>
            <person name="Hodson N. C."/>
            <person name="Mongue J. A."/>
            <person name="Jaron S. K."/>
        </authorList>
    </citation>
    <scope>NUCLEOTIDE SEQUENCE</scope>
</reference>
<evidence type="ECO:0000313" key="2">
    <source>
        <dbReference type="EMBL" id="CAG7833884.1"/>
    </source>
</evidence>
<keyword evidence="1" id="KW-1133">Transmembrane helix</keyword>
<accession>A0A8J2LJM7</accession>
<feature type="transmembrane region" description="Helical" evidence="1">
    <location>
        <begin position="7"/>
        <end position="24"/>
    </location>
</feature>
<dbReference type="Proteomes" id="UP000708208">
    <property type="component" value="Unassembled WGS sequence"/>
</dbReference>
<keyword evidence="3" id="KW-1185">Reference proteome</keyword>
<evidence type="ECO:0000256" key="1">
    <source>
        <dbReference type="SAM" id="Phobius"/>
    </source>
</evidence>
<evidence type="ECO:0000313" key="3">
    <source>
        <dbReference type="Proteomes" id="UP000708208"/>
    </source>
</evidence>
<dbReference type="OrthoDB" id="6381640at2759"/>
<proteinExistence type="predicted"/>
<protein>
    <submittedName>
        <fullName evidence="2">Uncharacterized protein</fullName>
    </submittedName>
</protein>
<organism evidence="2 3">
    <name type="scientific">Allacma fusca</name>
    <dbReference type="NCBI Taxonomy" id="39272"/>
    <lineage>
        <taxon>Eukaryota</taxon>
        <taxon>Metazoa</taxon>
        <taxon>Ecdysozoa</taxon>
        <taxon>Arthropoda</taxon>
        <taxon>Hexapoda</taxon>
        <taxon>Collembola</taxon>
        <taxon>Symphypleona</taxon>
        <taxon>Sminthuridae</taxon>
        <taxon>Allacma</taxon>
    </lineage>
</organism>